<dbReference type="EMBL" id="AP024202">
    <property type="protein sequence ID" value="BCN93736.1"/>
    <property type="molecule type" value="Genomic_DNA"/>
</dbReference>
<keyword evidence="2" id="KW-0175">Coiled coil</keyword>
<sequence>MRNYFTVTISDVHGSRHYSFKHFFRKFAWVIVSVFLLIWGLGAVSLWWLANQAQELEIQNAASVAAFNKTLKKTRSDYERLLDEKQSLEADLEQKNAEVVFLDQSLQGLESLVGIDADEPEKLPYEERVKQVQLNTLGKSLMLDMVPSGHALADYNGITSKFGYRQHPITGKRQMHGGLDYRARIGDDVVATADGVVKYSAFDKDGGFGNLVTLVHANGFQTRYGHLSQRSVKVGEVVHKGQKVGEVGSTGRSSGPHLHYEVWFLHHRLNPQPFDKWTIEKYDDIFEKVKGVPWGSLSLSVDQIVKKVERQLSQTVALSAGK</sequence>
<dbReference type="PANTHER" id="PTHR21666:SF289">
    <property type="entry name" value="L-ALA--D-GLU ENDOPEPTIDASE"/>
    <property type="match status" value="1"/>
</dbReference>
<dbReference type="InterPro" id="IPR016047">
    <property type="entry name" value="M23ase_b-sheet_dom"/>
</dbReference>
<dbReference type="CDD" id="cd12797">
    <property type="entry name" value="M23_peptidase"/>
    <property type="match status" value="1"/>
</dbReference>
<feature type="domain" description="M23ase beta-sheet core" evidence="4">
    <location>
        <begin position="175"/>
        <end position="271"/>
    </location>
</feature>
<dbReference type="SUPFAM" id="SSF51261">
    <property type="entry name" value="Duplicated hybrid motif"/>
    <property type="match status" value="1"/>
</dbReference>
<dbReference type="InterPro" id="IPR050570">
    <property type="entry name" value="Cell_wall_metabolism_enzyme"/>
</dbReference>
<accession>A0ABM7MEA8</accession>
<evidence type="ECO:0000256" key="1">
    <source>
        <dbReference type="ARBA" id="ARBA00022729"/>
    </source>
</evidence>
<dbReference type="InterPro" id="IPR011055">
    <property type="entry name" value="Dup_hybrid_motif"/>
</dbReference>
<keyword evidence="1" id="KW-0732">Signal</keyword>
<keyword evidence="3" id="KW-1133">Transmembrane helix</keyword>
<dbReference type="PANTHER" id="PTHR21666">
    <property type="entry name" value="PEPTIDASE-RELATED"/>
    <property type="match status" value="1"/>
</dbReference>
<reference evidence="5" key="1">
    <citation type="journal article" date="2022" name="Arch. Microbiol.">
        <title>Thiomicrorhabdus immobilis sp. nov., a mesophilic sulfur-oxidizing bacterium isolated from sediment of a brackish lake in northern Japan.</title>
        <authorList>
            <person name="Kojima H."/>
            <person name="Mochizuki J."/>
            <person name="Kanda M."/>
            <person name="Watanabe T."/>
            <person name="Fukui M."/>
        </authorList>
    </citation>
    <scope>NUCLEOTIDE SEQUENCE</scope>
    <source>
        <strain evidence="5">Am19</strain>
    </source>
</reference>
<proteinExistence type="predicted"/>
<name>A0ABM7MEA8_9GAMM</name>
<evidence type="ECO:0000313" key="6">
    <source>
        <dbReference type="Proteomes" id="UP001054820"/>
    </source>
</evidence>
<evidence type="ECO:0000256" key="2">
    <source>
        <dbReference type="SAM" id="Coils"/>
    </source>
</evidence>
<dbReference type="Pfam" id="PF01551">
    <property type="entry name" value="Peptidase_M23"/>
    <property type="match status" value="1"/>
</dbReference>
<keyword evidence="3" id="KW-0812">Transmembrane</keyword>
<gene>
    <name evidence="5" type="ORF">THMIRHAM_15210</name>
</gene>
<feature type="coiled-coil region" evidence="2">
    <location>
        <begin position="64"/>
        <end position="105"/>
    </location>
</feature>
<evidence type="ECO:0000313" key="5">
    <source>
        <dbReference type="EMBL" id="BCN93736.1"/>
    </source>
</evidence>
<dbReference type="Proteomes" id="UP001054820">
    <property type="component" value="Chromosome"/>
</dbReference>
<evidence type="ECO:0000259" key="4">
    <source>
        <dbReference type="Pfam" id="PF01551"/>
    </source>
</evidence>
<dbReference type="Gene3D" id="2.70.70.10">
    <property type="entry name" value="Glucose Permease (Domain IIA)"/>
    <property type="match status" value="1"/>
</dbReference>
<evidence type="ECO:0000256" key="3">
    <source>
        <dbReference type="SAM" id="Phobius"/>
    </source>
</evidence>
<organism evidence="5 6">
    <name type="scientific">Thiomicrorhabdus immobilis</name>
    <dbReference type="NCBI Taxonomy" id="2791037"/>
    <lineage>
        <taxon>Bacteria</taxon>
        <taxon>Pseudomonadati</taxon>
        <taxon>Pseudomonadota</taxon>
        <taxon>Gammaproteobacteria</taxon>
        <taxon>Thiotrichales</taxon>
        <taxon>Piscirickettsiaceae</taxon>
        <taxon>Thiomicrorhabdus</taxon>
    </lineage>
</organism>
<dbReference type="RefSeq" id="WP_237261078.1">
    <property type="nucleotide sequence ID" value="NZ_AP024202.1"/>
</dbReference>
<keyword evidence="3" id="KW-0472">Membrane</keyword>
<protein>
    <submittedName>
        <fullName evidence="5">Peptidase</fullName>
    </submittedName>
</protein>
<keyword evidence="6" id="KW-1185">Reference proteome</keyword>
<feature type="transmembrane region" description="Helical" evidence="3">
    <location>
        <begin position="27"/>
        <end position="50"/>
    </location>
</feature>